<protein>
    <submittedName>
        <fullName evidence="1">Uncharacterized protein</fullName>
    </submittedName>
</protein>
<organism evidence="1 2">
    <name type="scientific">Psychromonas marina</name>
    <dbReference type="NCBI Taxonomy" id="88364"/>
    <lineage>
        <taxon>Bacteria</taxon>
        <taxon>Pseudomonadati</taxon>
        <taxon>Pseudomonadota</taxon>
        <taxon>Gammaproteobacteria</taxon>
        <taxon>Alteromonadales</taxon>
        <taxon>Psychromonadaceae</taxon>
        <taxon>Psychromonas</taxon>
    </lineage>
</organism>
<dbReference type="EMBL" id="BSPQ01000015">
    <property type="protein sequence ID" value="GLS91789.1"/>
    <property type="molecule type" value="Genomic_DNA"/>
</dbReference>
<dbReference type="Proteomes" id="UP001157353">
    <property type="component" value="Unassembled WGS sequence"/>
</dbReference>
<reference evidence="2" key="1">
    <citation type="journal article" date="2019" name="Int. J. Syst. Evol. Microbiol.">
        <title>The Global Catalogue of Microorganisms (GCM) 10K type strain sequencing project: providing services to taxonomists for standard genome sequencing and annotation.</title>
        <authorList>
            <consortium name="The Broad Institute Genomics Platform"/>
            <consortium name="The Broad Institute Genome Sequencing Center for Infectious Disease"/>
            <person name="Wu L."/>
            <person name="Ma J."/>
        </authorList>
    </citation>
    <scope>NUCLEOTIDE SEQUENCE [LARGE SCALE GENOMIC DNA]</scope>
    <source>
        <strain evidence="2">NBRC 103166</strain>
    </source>
</reference>
<comment type="caution">
    <text evidence="1">The sequence shown here is derived from an EMBL/GenBank/DDBJ whole genome shotgun (WGS) entry which is preliminary data.</text>
</comment>
<accession>A0ABQ6E2X9</accession>
<gene>
    <name evidence="1" type="ORF">GCM10007916_28590</name>
</gene>
<sequence>MQHINFSVVRILFFFTKNTKRTMKEITQHLLLYSGIGGDVNYTINYMINNRLLVKVPIYIRNSMLIDNQYRLNAHLRRYL</sequence>
<name>A0ABQ6E2X9_9GAMM</name>
<evidence type="ECO:0000313" key="2">
    <source>
        <dbReference type="Proteomes" id="UP001157353"/>
    </source>
</evidence>
<evidence type="ECO:0000313" key="1">
    <source>
        <dbReference type="EMBL" id="GLS91789.1"/>
    </source>
</evidence>
<proteinExistence type="predicted"/>
<keyword evidence="2" id="KW-1185">Reference proteome</keyword>